<feature type="transmembrane region" description="Helical" evidence="2">
    <location>
        <begin position="6"/>
        <end position="27"/>
    </location>
</feature>
<reference evidence="3 4" key="1">
    <citation type="submission" date="2016-06" db="EMBL/GenBank/DDBJ databases">
        <authorList>
            <consortium name="Pathogen Informatics"/>
        </authorList>
    </citation>
    <scope>NUCLEOTIDE SEQUENCE [LARGE SCALE GENOMIC DNA]</scope>
</reference>
<dbReference type="InterPro" id="IPR022139">
    <property type="entry name" value="Fam-L/Fam-M-like_plasmodium"/>
</dbReference>
<evidence type="ECO:0000313" key="4">
    <source>
        <dbReference type="Proteomes" id="UP000219813"/>
    </source>
</evidence>
<dbReference type="Pfam" id="PF12420">
    <property type="entry name" value="DUF3671"/>
    <property type="match status" value="1"/>
</dbReference>
<accession>A0A1D3RJY7</accession>
<evidence type="ECO:0000256" key="2">
    <source>
        <dbReference type="SAM" id="Phobius"/>
    </source>
</evidence>
<dbReference type="GeneID" id="39869527"/>
<keyword evidence="2" id="KW-1133">Transmembrane helix</keyword>
<feature type="transmembrane region" description="Helical" evidence="2">
    <location>
        <begin position="159"/>
        <end position="179"/>
    </location>
</feature>
<feature type="transmembrane region" description="Helical" evidence="2">
    <location>
        <begin position="257"/>
        <end position="278"/>
    </location>
</feature>
<feature type="region of interest" description="Disordered" evidence="1">
    <location>
        <begin position="77"/>
        <end position="105"/>
    </location>
</feature>
<feature type="compositionally biased region" description="Basic and acidic residues" evidence="1">
    <location>
        <begin position="77"/>
        <end position="93"/>
    </location>
</feature>
<dbReference type="VEuPathDB" id="PlasmoDB:PmUG01_10052400"/>
<dbReference type="KEGG" id="pmal:PMUG01_10052400"/>
<dbReference type="RefSeq" id="XP_028862284.1">
    <property type="nucleotide sequence ID" value="XM_029005724.1"/>
</dbReference>
<organism evidence="3 4">
    <name type="scientific">Plasmodium malariae</name>
    <dbReference type="NCBI Taxonomy" id="5858"/>
    <lineage>
        <taxon>Eukaryota</taxon>
        <taxon>Sar</taxon>
        <taxon>Alveolata</taxon>
        <taxon>Apicomplexa</taxon>
        <taxon>Aconoidasida</taxon>
        <taxon>Haemosporida</taxon>
        <taxon>Plasmodiidae</taxon>
        <taxon>Plasmodium</taxon>
        <taxon>Plasmodium (Plasmodium)</taxon>
    </lineage>
</organism>
<name>A0A1D3RJY7_PLAMA</name>
<keyword evidence="2" id="KW-0472">Membrane</keyword>
<protein>
    <submittedName>
        <fullName evidence="3">Fam-l protein</fullName>
    </submittedName>
</protein>
<evidence type="ECO:0000256" key="1">
    <source>
        <dbReference type="SAM" id="MobiDB-lite"/>
    </source>
</evidence>
<dbReference type="EMBL" id="LT594631">
    <property type="protein sequence ID" value="SCN45341.1"/>
    <property type="molecule type" value="Genomic_DNA"/>
</dbReference>
<dbReference type="Proteomes" id="UP000219813">
    <property type="component" value="Chromosome 10"/>
</dbReference>
<dbReference type="AlphaFoldDB" id="A0A1D3RJY7"/>
<keyword evidence="4" id="KW-1185">Reference proteome</keyword>
<evidence type="ECO:0000313" key="3">
    <source>
        <dbReference type="EMBL" id="SCN45341.1"/>
    </source>
</evidence>
<keyword evidence="2" id="KW-0812">Transmembrane</keyword>
<proteinExistence type="predicted"/>
<sequence length="293" mass="34603">MEQKIKSLLFIKIATFNLFIWICYFCIFTSTFNKSLDECYKHSRKLYTINYRLLAKYEHDNDSIIVRLKEGIQNGVHDRRDKSRSGIFSDEKKKKPNGGSPRIERSHKKNMKNKYHIFETKKLSYLEKKIFKELDYEDFLKNNRTFSDKVYKKIIFKKCGLRVALPLLVFLVLSLSYILDKFWGYGLTSALYNVILIFSPVQQISIAPGNSIKISSAIKDLHDFLNKPSLQWFTQILLENTVTKKIANFCVTGFLGFLIYFVPLFILSIMLISAVVYYHKKVKKYEKIKFRKR</sequence>
<gene>
    <name evidence="3" type="primary">PmUG01_10052400</name>
    <name evidence="3" type="ORF">PMUG01_10052400</name>
</gene>